<dbReference type="AlphaFoldDB" id="A0ABD5B382"/>
<dbReference type="Proteomes" id="UP001239265">
    <property type="component" value="Unassembled WGS sequence"/>
</dbReference>
<accession>A0ABD5B382</accession>
<evidence type="ECO:0000313" key="2">
    <source>
        <dbReference type="Proteomes" id="UP001239265"/>
    </source>
</evidence>
<organism evidence="1 2">
    <name type="scientific">Elizabethkingia miricola</name>
    <name type="common">Chryseobacterium miricola</name>
    <dbReference type="NCBI Taxonomy" id="172045"/>
    <lineage>
        <taxon>Bacteria</taxon>
        <taxon>Pseudomonadati</taxon>
        <taxon>Bacteroidota</taxon>
        <taxon>Flavobacteriia</taxon>
        <taxon>Flavobacteriales</taxon>
        <taxon>Weeksellaceae</taxon>
        <taxon>Elizabethkingia</taxon>
    </lineage>
</organism>
<sequence length="77" mass="8767">MKGAGILNETQKEKVKNHLLSKLDKINKELENIRGCSALKDGFGTMRLAKKQRKLEELSKEKFAITETLFDDFGIEV</sequence>
<reference evidence="1 2" key="1">
    <citation type="submission" date="2023-06" db="EMBL/GenBank/DDBJ databases">
        <title>Nosocomial Elizabethkingia miricola genome.</title>
        <authorList>
            <person name="Morgado S."/>
            <person name="Fonseca E."/>
            <person name="Freitas F."/>
            <person name="Vicente A.C."/>
        </authorList>
    </citation>
    <scope>NUCLEOTIDE SEQUENCE [LARGE SCALE GENOMIC DNA]</scope>
    <source>
        <strain evidence="1 2">EM15</strain>
    </source>
</reference>
<proteinExistence type="predicted"/>
<name>A0ABD5B382_ELIMR</name>
<gene>
    <name evidence="1" type="ORF">QT385_06950</name>
</gene>
<evidence type="ECO:0000313" key="1">
    <source>
        <dbReference type="EMBL" id="MDQ8748369.1"/>
    </source>
</evidence>
<dbReference type="EMBL" id="JAUCQJ010000002">
    <property type="protein sequence ID" value="MDQ8748369.1"/>
    <property type="molecule type" value="Genomic_DNA"/>
</dbReference>
<dbReference type="RefSeq" id="WP_309046317.1">
    <property type="nucleotide sequence ID" value="NZ_JAUCQJ010000002.1"/>
</dbReference>
<protein>
    <recommendedName>
        <fullName evidence="3">Transposase</fullName>
    </recommendedName>
</protein>
<evidence type="ECO:0008006" key="3">
    <source>
        <dbReference type="Google" id="ProtNLM"/>
    </source>
</evidence>
<comment type="caution">
    <text evidence="1">The sequence shown here is derived from an EMBL/GenBank/DDBJ whole genome shotgun (WGS) entry which is preliminary data.</text>
</comment>